<dbReference type="EMBL" id="NTMR01000005">
    <property type="protein sequence ID" value="PBK05350.1"/>
    <property type="molecule type" value="Genomic_DNA"/>
</dbReference>
<keyword evidence="4 7" id="KW-0436">Ligase</keyword>
<dbReference type="HAMAP" id="MF_00639">
    <property type="entry name" value="MurD"/>
    <property type="match status" value="1"/>
</dbReference>
<dbReference type="SUPFAM" id="SSF51984">
    <property type="entry name" value="MurCD N-terminal domain"/>
    <property type="match status" value="1"/>
</dbReference>
<evidence type="ECO:0000256" key="6">
    <source>
        <dbReference type="ARBA" id="ARBA00022840"/>
    </source>
</evidence>
<protein>
    <recommendedName>
        <fullName evidence="7 8">UDP-N-acetylmuramoylalanine--D-glutamate ligase</fullName>
        <ecNumber evidence="7 8">6.3.2.9</ecNumber>
    </recommendedName>
    <alternativeName>
        <fullName evidence="7">D-glutamic acid-adding enzyme</fullName>
    </alternativeName>
    <alternativeName>
        <fullName evidence="7">UDP-N-acetylmuramoyl-L-alanyl-D-glutamate synthetase</fullName>
    </alternativeName>
</protein>
<dbReference type="GO" id="GO:0008764">
    <property type="term" value="F:UDP-N-acetylmuramoylalanine-D-glutamate ligase activity"/>
    <property type="evidence" value="ECO:0007669"/>
    <property type="project" value="UniProtKB-UniRule"/>
</dbReference>
<comment type="pathway">
    <text evidence="2 7 8">Cell wall biogenesis; peptidoglycan biosynthesis.</text>
</comment>
<keyword evidence="7 8" id="KW-0132">Cell division</keyword>
<dbReference type="InterPro" id="IPR005762">
    <property type="entry name" value="MurD"/>
</dbReference>
<dbReference type="RefSeq" id="WP_096004008.1">
    <property type="nucleotide sequence ID" value="NZ_NTMR01000005.1"/>
</dbReference>
<keyword evidence="5 7" id="KW-0547">Nucleotide-binding</keyword>
<dbReference type="EC" id="6.3.2.9" evidence="7 8"/>
<dbReference type="AlphaFoldDB" id="A0A2A3MKI0"/>
<gene>
    <name evidence="7" type="primary">murD</name>
    <name evidence="11" type="ORF">CNQ84_06115</name>
</gene>
<dbReference type="InterPro" id="IPR004101">
    <property type="entry name" value="Mur_ligase_C"/>
</dbReference>
<keyword evidence="7 8" id="KW-0961">Cell wall biogenesis/degradation</keyword>
<comment type="similarity">
    <text evidence="7">Belongs to the MurCDEF family.</text>
</comment>
<evidence type="ECO:0000256" key="2">
    <source>
        <dbReference type="ARBA" id="ARBA00004752"/>
    </source>
</evidence>
<dbReference type="InterPro" id="IPR036565">
    <property type="entry name" value="Mur-like_cat_sf"/>
</dbReference>
<dbReference type="PANTHER" id="PTHR43692:SF1">
    <property type="entry name" value="UDP-N-ACETYLMURAMOYLALANINE--D-GLUTAMATE LIGASE"/>
    <property type="match status" value="1"/>
</dbReference>
<dbReference type="Proteomes" id="UP000242313">
    <property type="component" value="Unassembled WGS sequence"/>
</dbReference>
<reference evidence="11 12" key="1">
    <citation type="submission" date="2017-09" db="EMBL/GenBank/DDBJ databases">
        <title>Pseudomonas abyssi sp. nov. isolated from Abyssopelagic Water.</title>
        <authorList>
            <person name="Wei Y."/>
        </authorList>
    </citation>
    <scope>NUCLEOTIDE SEQUENCE [LARGE SCALE GENOMIC DNA]</scope>
    <source>
        <strain evidence="11 12">MT5</strain>
    </source>
</reference>
<dbReference type="Gene3D" id="3.90.190.20">
    <property type="entry name" value="Mur ligase, C-terminal domain"/>
    <property type="match status" value="1"/>
</dbReference>
<name>A0A2A3MKI0_9PSED</name>
<comment type="subcellular location">
    <subcellularLocation>
        <location evidence="1 7 8">Cytoplasm</location>
    </subcellularLocation>
</comment>
<dbReference type="Gene3D" id="3.40.50.720">
    <property type="entry name" value="NAD(P)-binding Rossmann-like Domain"/>
    <property type="match status" value="1"/>
</dbReference>
<dbReference type="InterPro" id="IPR036615">
    <property type="entry name" value="Mur_ligase_C_dom_sf"/>
</dbReference>
<dbReference type="GO" id="GO:0051301">
    <property type="term" value="P:cell division"/>
    <property type="evidence" value="ECO:0007669"/>
    <property type="project" value="UniProtKB-KW"/>
</dbReference>
<evidence type="ECO:0000256" key="3">
    <source>
        <dbReference type="ARBA" id="ARBA00022490"/>
    </source>
</evidence>
<dbReference type="UniPathway" id="UPA00219"/>
<dbReference type="SUPFAM" id="SSF53244">
    <property type="entry name" value="MurD-like peptide ligases, peptide-binding domain"/>
    <property type="match status" value="1"/>
</dbReference>
<dbReference type="GO" id="GO:0009252">
    <property type="term" value="P:peptidoglycan biosynthetic process"/>
    <property type="evidence" value="ECO:0007669"/>
    <property type="project" value="UniProtKB-UniRule"/>
</dbReference>
<dbReference type="GO" id="GO:0071555">
    <property type="term" value="P:cell wall organization"/>
    <property type="evidence" value="ECO:0007669"/>
    <property type="project" value="UniProtKB-KW"/>
</dbReference>
<dbReference type="Pfam" id="PF02875">
    <property type="entry name" value="Mur_ligase_C"/>
    <property type="match status" value="1"/>
</dbReference>
<dbReference type="GO" id="GO:0005737">
    <property type="term" value="C:cytoplasm"/>
    <property type="evidence" value="ECO:0007669"/>
    <property type="project" value="UniProtKB-SubCell"/>
</dbReference>
<dbReference type="InterPro" id="IPR013221">
    <property type="entry name" value="Mur_ligase_cen"/>
</dbReference>
<dbReference type="NCBIfam" id="TIGR01087">
    <property type="entry name" value="murD"/>
    <property type="match status" value="1"/>
</dbReference>
<evidence type="ECO:0000256" key="8">
    <source>
        <dbReference type="RuleBase" id="RU003664"/>
    </source>
</evidence>
<dbReference type="GO" id="GO:0008360">
    <property type="term" value="P:regulation of cell shape"/>
    <property type="evidence" value="ECO:0007669"/>
    <property type="project" value="UniProtKB-KW"/>
</dbReference>
<organism evidence="11 12">
    <name type="scientific">Pseudomonas abyssi</name>
    <dbReference type="NCBI Taxonomy" id="170540"/>
    <lineage>
        <taxon>Bacteria</taxon>
        <taxon>Pseudomonadati</taxon>
        <taxon>Pseudomonadota</taxon>
        <taxon>Gammaproteobacteria</taxon>
        <taxon>Pseudomonadales</taxon>
        <taxon>Pseudomonadaceae</taxon>
        <taxon>Pseudomonas</taxon>
    </lineage>
</organism>
<dbReference type="GO" id="GO:0005524">
    <property type="term" value="F:ATP binding"/>
    <property type="evidence" value="ECO:0007669"/>
    <property type="project" value="UniProtKB-UniRule"/>
</dbReference>
<evidence type="ECO:0000259" key="9">
    <source>
        <dbReference type="Pfam" id="PF02875"/>
    </source>
</evidence>
<feature type="domain" description="Mur ligase C-terminal" evidence="9">
    <location>
        <begin position="308"/>
        <end position="424"/>
    </location>
</feature>
<keyword evidence="3 7" id="KW-0963">Cytoplasm</keyword>
<keyword evidence="7 8" id="KW-0573">Peptidoglycan synthesis</keyword>
<evidence type="ECO:0000256" key="7">
    <source>
        <dbReference type="HAMAP-Rule" id="MF_00639"/>
    </source>
</evidence>
<proteinExistence type="inferred from homology"/>
<comment type="caution">
    <text evidence="11">The sequence shown here is derived from an EMBL/GenBank/DDBJ whole genome shotgun (WGS) entry which is preliminary data.</text>
</comment>
<keyword evidence="12" id="KW-1185">Reference proteome</keyword>
<evidence type="ECO:0000256" key="1">
    <source>
        <dbReference type="ARBA" id="ARBA00004496"/>
    </source>
</evidence>
<evidence type="ECO:0000313" key="12">
    <source>
        <dbReference type="Proteomes" id="UP000242313"/>
    </source>
</evidence>
<dbReference type="Gene3D" id="3.40.1190.10">
    <property type="entry name" value="Mur-like, catalytic domain"/>
    <property type="match status" value="1"/>
</dbReference>
<feature type="binding site" evidence="7">
    <location>
        <begin position="116"/>
        <end position="122"/>
    </location>
    <ligand>
        <name>ATP</name>
        <dbReference type="ChEBI" id="CHEBI:30616"/>
    </ligand>
</feature>
<accession>A0A2A3MKI0</accession>
<dbReference type="PANTHER" id="PTHR43692">
    <property type="entry name" value="UDP-N-ACETYLMURAMOYLALANINE--D-GLUTAMATE LIGASE"/>
    <property type="match status" value="1"/>
</dbReference>
<dbReference type="Pfam" id="PF08245">
    <property type="entry name" value="Mur_ligase_M"/>
    <property type="match status" value="1"/>
</dbReference>
<evidence type="ECO:0000256" key="5">
    <source>
        <dbReference type="ARBA" id="ARBA00022741"/>
    </source>
</evidence>
<keyword evidence="7 8" id="KW-0131">Cell cycle</keyword>
<sequence length="449" mass="47234">MSLITTDKQRIIVGLGSSGLSVARYLAGQGLSFAVADTRENPPGLEKLKRFAPMADLYLGELDEALLCAADELIVSPGVALAVPALQAAAKAGVSIVGDIELFARVAKAPIVAITGSNAKSTVTTLVGEMAAAAGVKVAVGGNLGTPALDLLDEQPELYVLELSSFQLETTANLNAMVATVLNISEDHMDRYASLATYHLAKHRIFRGAQQVVVNRDDALSRPLVADDLPRLTFGLSRPDFKGFGLIEQDGESWLAYEFKALMPTRELKMRGAHNQSNALAALALGQAAGLPMDAMLDTLRRFTGLPHRCQWVGSHNDVAYFDDSKATNVGAALAAINGFAADMDGKLVLIAGGDGKGADFAPLQVPVSAHCRAVVLLGRDADRLSAALGDAVVQRRVTSIEDAVTVASELAQAGDLVLLSPACASLDMFRNFEERGRLFADAVGRLGA</sequence>
<comment type="catalytic activity">
    <reaction evidence="7 8">
        <text>UDP-N-acetyl-alpha-D-muramoyl-L-alanine + D-glutamate + ATP = UDP-N-acetyl-alpha-D-muramoyl-L-alanyl-D-glutamate + ADP + phosphate + H(+)</text>
        <dbReference type="Rhea" id="RHEA:16429"/>
        <dbReference type="ChEBI" id="CHEBI:15378"/>
        <dbReference type="ChEBI" id="CHEBI:29986"/>
        <dbReference type="ChEBI" id="CHEBI:30616"/>
        <dbReference type="ChEBI" id="CHEBI:43474"/>
        <dbReference type="ChEBI" id="CHEBI:83898"/>
        <dbReference type="ChEBI" id="CHEBI:83900"/>
        <dbReference type="ChEBI" id="CHEBI:456216"/>
        <dbReference type="EC" id="6.3.2.9"/>
    </reaction>
</comment>
<keyword evidence="6 7" id="KW-0067">ATP-binding</keyword>
<dbReference type="SUPFAM" id="SSF53623">
    <property type="entry name" value="MurD-like peptide ligases, catalytic domain"/>
    <property type="match status" value="1"/>
</dbReference>
<feature type="domain" description="Mur ligase central" evidence="10">
    <location>
        <begin position="114"/>
        <end position="285"/>
    </location>
</feature>
<evidence type="ECO:0000256" key="4">
    <source>
        <dbReference type="ARBA" id="ARBA00022598"/>
    </source>
</evidence>
<evidence type="ECO:0000259" key="10">
    <source>
        <dbReference type="Pfam" id="PF08245"/>
    </source>
</evidence>
<comment type="function">
    <text evidence="7 8">Cell wall formation. Catalyzes the addition of glutamate to the nucleotide precursor UDP-N-acetylmuramoyl-L-alanine (UMA).</text>
</comment>
<dbReference type="Pfam" id="PF21799">
    <property type="entry name" value="MurD-like_N"/>
    <property type="match status" value="1"/>
</dbReference>
<keyword evidence="7 8" id="KW-0133">Cell shape</keyword>
<evidence type="ECO:0000313" key="11">
    <source>
        <dbReference type="EMBL" id="PBK05350.1"/>
    </source>
</evidence>